<evidence type="ECO:0000256" key="1">
    <source>
        <dbReference type="SAM" id="MobiDB-lite"/>
    </source>
</evidence>
<name>A0A0E9SPC1_ANGAN</name>
<dbReference type="AlphaFoldDB" id="A0A0E9SPC1"/>
<feature type="compositionally biased region" description="Basic residues" evidence="1">
    <location>
        <begin position="7"/>
        <end position="18"/>
    </location>
</feature>
<proteinExistence type="predicted"/>
<accession>A0A0E9SPC1</accession>
<feature type="region of interest" description="Disordered" evidence="1">
    <location>
        <begin position="1"/>
        <end position="28"/>
    </location>
</feature>
<reference evidence="2" key="2">
    <citation type="journal article" date="2015" name="Fish Shellfish Immunol.">
        <title>Early steps in the European eel (Anguilla anguilla)-Vibrio vulnificus interaction in the gills: Role of the RtxA13 toxin.</title>
        <authorList>
            <person name="Callol A."/>
            <person name="Pajuelo D."/>
            <person name="Ebbesson L."/>
            <person name="Teles M."/>
            <person name="MacKenzie S."/>
            <person name="Amaro C."/>
        </authorList>
    </citation>
    <scope>NUCLEOTIDE SEQUENCE</scope>
</reference>
<organism evidence="2">
    <name type="scientific">Anguilla anguilla</name>
    <name type="common">European freshwater eel</name>
    <name type="synonym">Muraena anguilla</name>
    <dbReference type="NCBI Taxonomy" id="7936"/>
    <lineage>
        <taxon>Eukaryota</taxon>
        <taxon>Metazoa</taxon>
        <taxon>Chordata</taxon>
        <taxon>Craniata</taxon>
        <taxon>Vertebrata</taxon>
        <taxon>Euteleostomi</taxon>
        <taxon>Actinopterygii</taxon>
        <taxon>Neopterygii</taxon>
        <taxon>Teleostei</taxon>
        <taxon>Anguilliformes</taxon>
        <taxon>Anguillidae</taxon>
        <taxon>Anguilla</taxon>
    </lineage>
</organism>
<evidence type="ECO:0000313" key="2">
    <source>
        <dbReference type="EMBL" id="JAH43097.1"/>
    </source>
</evidence>
<dbReference type="EMBL" id="GBXM01065480">
    <property type="protein sequence ID" value="JAH43097.1"/>
    <property type="molecule type" value="Transcribed_RNA"/>
</dbReference>
<reference evidence="2" key="1">
    <citation type="submission" date="2014-11" db="EMBL/GenBank/DDBJ databases">
        <authorList>
            <person name="Amaro Gonzalez C."/>
        </authorList>
    </citation>
    <scope>NUCLEOTIDE SEQUENCE</scope>
</reference>
<protein>
    <submittedName>
        <fullName evidence="2">Uncharacterized protein</fullName>
    </submittedName>
</protein>
<sequence length="28" mass="3082">MSLKGGQQRKSKHLVKRSVRAESGQALT</sequence>